<protein>
    <submittedName>
        <fullName evidence="2">Uncharacterized protein</fullName>
    </submittedName>
</protein>
<organism evidence="2 3">
    <name type="scientific">Verticillium longisporum</name>
    <name type="common">Verticillium dahliae var. longisporum</name>
    <dbReference type="NCBI Taxonomy" id="100787"/>
    <lineage>
        <taxon>Eukaryota</taxon>
        <taxon>Fungi</taxon>
        <taxon>Dikarya</taxon>
        <taxon>Ascomycota</taxon>
        <taxon>Pezizomycotina</taxon>
        <taxon>Sordariomycetes</taxon>
        <taxon>Hypocreomycetidae</taxon>
        <taxon>Glomerellales</taxon>
        <taxon>Plectosphaerellaceae</taxon>
        <taxon>Verticillium</taxon>
    </lineage>
</organism>
<dbReference type="EMBL" id="CVQH01020306">
    <property type="protein sequence ID" value="CRK26817.1"/>
    <property type="molecule type" value="Genomic_DNA"/>
</dbReference>
<sequence length="94" mass="10159">MTHTPCHSAKVTLQVTLQVTAEVTLQKLLQKSLCRNRSAIDTPSRLAGLDVEQRRHESHALATGPPRADVRPQHVENLAALPARRHGAGGGQSL</sequence>
<feature type="region of interest" description="Disordered" evidence="1">
    <location>
        <begin position="45"/>
        <end position="72"/>
    </location>
</feature>
<accession>A0A0G4LXR4</accession>
<evidence type="ECO:0000256" key="1">
    <source>
        <dbReference type="SAM" id="MobiDB-lite"/>
    </source>
</evidence>
<proteinExistence type="predicted"/>
<name>A0A0G4LXR4_VERLO</name>
<dbReference type="AlphaFoldDB" id="A0A0G4LXR4"/>
<evidence type="ECO:0000313" key="3">
    <source>
        <dbReference type="Proteomes" id="UP000044602"/>
    </source>
</evidence>
<keyword evidence="3" id="KW-1185">Reference proteome</keyword>
<evidence type="ECO:0000313" key="2">
    <source>
        <dbReference type="EMBL" id="CRK26817.1"/>
    </source>
</evidence>
<gene>
    <name evidence="2" type="ORF">BN1708_000626</name>
</gene>
<dbReference type="Proteomes" id="UP000044602">
    <property type="component" value="Unassembled WGS sequence"/>
</dbReference>
<reference evidence="2 3" key="1">
    <citation type="submission" date="2015-05" db="EMBL/GenBank/DDBJ databases">
        <authorList>
            <person name="Wang D.B."/>
            <person name="Wang M."/>
        </authorList>
    </citation>
    <scope>NUCLEOTIDE SEQUENCE [LARGE SCALE GENOMIC DNA]</scope>
    <source>
        <strain evidence="2">VL1</strain>
    </source>
</reference>